<comment type="caution">
    <text evidence="4">The sequence shown here is derived from an EMBL/GenBank/DDBJ whole genome shotgun (WGS) entry which is preliminary data.</text>
</comment>
<dbReference type="SUPFAM" id="SSF48452">
    <property type="entry name" value="TPR-like"/>
    <property type="match status" value="4"/>
</dbReference>
<accession>A0A538UBS7</accession>
<dbReference type="Gene3D" id="1.10.10.10">
    <property type="entry name" value="Winged helix-like DNA-binding domain superfamily/Winged helix DNA-binding domain"/>
    <property type="match status" value="1"/>
</dbReference>
<dbReference type="EMBL" id="VBPB01000072">
    <property type="protein sequence ID" value="TMQ73344.1"/>
    <property type="molecule type" value="Genomic_DNA"/>
</dbReference>
<feature type="domain" description="Bacterial transcriptional activator" evidence="3">
    <location>
        <begin position="997"/>
        <end position="1138"/>
    </location>
</feature>
<dbReference type="SMART" id="SM01043">
    <property type="entry name" value="BTAD"/>
    <property type="match status" value="1"/>
</dbReference>
<name>A0A538UBS7_UNCEI</name>
<evidence type="ECO:0000313" key="5">
    <source>
        <dbReference type="Proteomes" id="UP000319771"/>
    </source>
</evidence>
<feature type="repeat" description="TPR" evidence="1">
    <location>
        <begin position="1054"/>
        <end position="1087"/>
    </location>
</feature>
<dbReference type="Pfam" id="PF13176">
    <property type="entry name" value="TPR_7"/>
    <property type="match status" value="1"/>
</dbReference>
<gene>
    <name evidence="4" type="ORF">E6K81_04920</name>
</gene>
<dbReference type="Proteomes" id="UP000319771">
    <property type="component" value="Unassembled WGS sequence"/>
</dbReference>
<dbReference type="InterPro" id="IPR005158">
    <property type="entry name" value="BTAD"/>
</dbReference>
<dbReference type="InterPro" id="IPR059106">
    <property type="entry name" value="WHD_MalT"/>
</dbReference>
<reference evidence="4 5" key="1">
    <citation type="journal article" date="2019" name="Nat. Microbiol.">
        <title>Mediterranean grassland soil C-N compound turnover is dependent on rainfall and depth, and is mediated by genomically divergent microorganisms.</title>
        <authorList>
            <person name="Diamond S."/>
            <person name="Andeer P.F."/>
            <person name="Li Z."/>
            <person name="Crits-Christoph A."/>
            <person name="Burstein D."/>
            <person name="Anantharaman K."/>
            <person name="Lane K.R."/>
            <person name="Thomas B.C."/>
            <person name="Pan C."/>
            <person name="Northen T.R."/>
            <person name="Banfield J.F."/>
        </authorList>
    </citation>
    <scope>NUCLEOTIDE SEQUENCE [LARGE SCALE GENOMIC DNA]</scope>
    <source>
        <strain evidence="4">WS_11</strain>
    </source>
</reference>
<dbReference type="Gene3D" id="3.40.50.300">
    <property type="entry name" value="P-loop containing nucleotide triphosphate hydrolases"/>
    <property type="match status" value="1"/>
</dbReference>
<dbReference type="AlphaFoldDB" id="A0A538UBS7"/>
<dbReference type="Pfam" id="PF03704">
    <property type="entry name" value="BTAD"/>
    <property type="match status" value="1"/>
</dbReference>
<dbReference type="InterPro" id="IPR049945">
    <property type="entry name" value="AAA_22"/>
</dbReference>
<dbReference type="Gene3D" id="1.25.40.10">
    <property type="entry name" value="Tetratricopeptide repeat domain"/>
    <property type="match status" value="3"/>
</dbReference>
<dbReference type="InterPro" id="IPR027417">
    <property type="entry name" value="P-loop_NTPase"/>
</dbReference>
<dbReference type="InterPro" id="IPR041617">
    <property type="entry name" value="TPR_MalT"/>
</dbReference>
<dbReference type="SUPFAM" id="SSF52540">
    <property type="entry name" value="P-loop containing nucleoside triphosphate hydrolases"/>
    <property type="match status" value="1"/>
</dbReference>
<organism evidence="4 5">
    <name type="scientific">Eiseniibacteriota bacterium</name>
    <dbReference type="NCBI Taxonomy" id="2212470"/>
    <lineage>
        <taxon>Bacteria</taxon>
        <taxon>Candidatus Eiseniibacteriota</taxon>
    </lineage>
</organism>
<dbReference type="Pfam" id="PF17874">
    <property type="entry name" value="TPR_MalT"/>
    <property type="match status" value="1"/>
</dbReference>
<feature type="coiled-coil region" evidence="2">
    <location>
        <begin position="645"/>
        <end position="672"/>
    </location>
</feature>
<keyword evidence="1" id="KW-0802">TPR repeat</keyword>
<evidence type="ECO:0000313" key="4">
    <source>
        <dbReference type="EMBL" id="TMQ73344.1"/>
    </source>
</evidence>
<dbReference type="InterPro" id="IPR011990">
    <property type="entry name" value="TPR-like_helical_dom_sf"/>
</dbReference>
<evidence type="ECO:0000256" key="2">
    <source>
        <dbReference type="SAM" id="Coils"/>
    </source>
</evidence>
<dbReference type="InterPro" id="IPR036388">
    <property type="entry name" value="WH-like_DNA-bd_sf"/>
</dbReference>
<sequence>MPLRRYGKRRTGLEHPLLRAKLARPNLGAQVLERPHLIQALIEHGERPLTLVVAEAGYGKTTLLAGYARALARPVVWYSLMGSDADPIVFGRYLLEGFRREQPRFGRDFHLALEAARPGHRSVEMLAGTLANELAALKGPPHLLVLDDFQEVAGNPQVVALMDTLLRHLPPKVRVVVASRTPPPFGLERMRARGDVFELNSGQLRLSRDELARLFAEVYRRPLGDDELAALEQATLGWPTAVHLAYESLQRSEHVTLEAVLADFQTSSLELHDYLSSEIYARLDPGARRILDRTAALGRFDVSLAASLAGSDGATPALLESLARRGLLRAFGSGAQTSYECHDLVRRFIRQEIEGAGGAEAWRRLESDSATALAARGEHERALRHYLAAGEFAESAALLRSLAPLLLRQGRADALLQLLGHLPAEHGQVDAALAVALADAHTALGHWDEADPIYRSVLEQCRKAGDPLHECLALIGLGKVLNLRGHYEQVLGMAERGLALAHDLHLEVRVRLLQMKAGAHFYLGQYRAAVRVLDQVRESLPLHADPELLLPVLHNLAGAYAAQGRFHEASQEFRSALAQVRGTASPRAPLYLSNLAFHLAEMGELAEARRAAEEGLQAAQRFSNRALEPSCHGALAQILAQSGDLDGALASLKRAEEMNAELRMEVIALDLLALRGRIFCARGQYRRAVQFLTEAIERLAARPEAPQLTEFRATLAWCELRAGRVRVARDLLAALVVRADAGENDYQRMRVHYWLAESLAAMGDRHGVDDHLARALKLVRERGYAYFLRVQAREEPAPLLYALGRGIETEVVSAALVEAGAAIEEALLGLVADGPPAVGEVALTVLGEVGGRAALEGLESLTRKRRTLQPAVRTARRHIGERLARGAPAGPAADARVPRLVLFGPPQLEIDGRPVRASAWRAQRAFHLLVFLALRPRGAAKEELLEHFWPGRQLAAGRRNFHPTLSYIRSVLPHTREAPILREGEVYALNPAYPLTSDVWELKRALEEARGLRDPAARRRALERAASLVTGNFLEGVYGGWADEHQARMRDQVEKLLLDLGTACAASGDHEAALGHFRRAAELDEFREATRLAMIEAMVRLGNRRAALAEYDKLKGLLRAELGVEPLPETHRAFQKLLAGAHAAATHPAATTA</sequence>
<protein>
    <submittedName>
        <fullName evidence="4">Tetratricopeptide repeat protein</fullName>
    </submittedName>
</protein>
<dbReference type="InterPro" id="IPR019734">
    <property type="entry name" value="TPR_rpt"/>
</dbReference>
<dbReference type="PROSITE" id="PS50005">
    <property type="entry name" value="TPR"/>
    <property type="match status" value="1"/>
</dbReference>
<dbReference type="PANTHER" id="PTHR35807">
    <property type="entry name" value="TRANSCRIPTIONAL REGULATOR REDD-RELATED"/>
    <property type="match status" value="1"/>
</dbReference>
<dbReference type="InterPro" id="IPR051677">
    <property type="entry name" value="AfsR-DnrI-RedD_regulator"/>
</dbReference>
<dbReference type="Pfam" id="PF25873">
    <property type="entry name" value="WHD_MalT"/>
    <property type="match status" value="1"/>
</dbReference>
<evidence type="ECO:0000259" key="3">
    <source>
        <dbReference type="SMART" id="SM01043"/>
    </source>
</evidence>
<evidence type="ECO:0000256" key="1">
    <source>
        <dbReference type="PROSITE-ProRule" id="PRU00339"/>
    </source>
</evidence>
<dbReference type="Pfam" id="PF13401">
    <property type="entry name" value="AAA_22"/>
    <property type="match status" value="1"/>
</dbReference>
<keyword evidence="2" id="KW-0175">Coiled coil</keyword>
<dbReference type="SMART" id="SM00028">
    <property type="entry name" value="TPR"/>
    <property type="match status" value="8"/>
</dbReference>
<proteinExistence type="predicted"/>
<dbReference type="GO" id="GO:0016887">
    <property type="term" value="F:ATP hydrolysis activity"/>
    <property type="evidence" value="ECO:0007669"/>
    <property type="project" value="InterPro"/>
</dbReference>